<dbReference type="PROSITE" id="PS51257">
    <property type="entry name" value="PROKAR_LIPOPROTEIN"/>
    <property type="match status" value="1"/>
</dbReference>
<feature type="signal peptide" evidence="1">
    <location>
        <begin position="1"/>
        <end position="24"/>
    </location>
</feature>
<protein>
    <submittedName>
        <fullName evidence="3">DUF4878 domain-containing protein</fullName>
    </submittedName>
</protein>
<comment type="caution">
    <text evidence="3">The sequence shown here is derived from an EMBL/GenBank/DDBJ whole genome shotgun (WGS) entry which is preliminary data.</text>
</comment>
<name>A0ABT7U310_9BACE</name>
<dbReference type="InterPro" id="IPR024267">
    <property type="entry name" value="DUF4878"/>
</dbReference>
<dbReference type="Proteomes" id="UP001228403">
    <property type="component" value="Unassembled WGS sequence"/>
</dbReference>
<organism evidence="3 4">
    <name type="scientific">Bacteroides eggerthii</name>
    <dbReference type="NCBI Taxonomy" id="28111"/>
    <lineage>
        <taxon>Bacteria</taxon>
        <taxon>Pseudomonadati</taxon>
        <taxon>Bacteroidota</taxon>
        <taxon>Bacteroidia</taxon>
        <taxon>Bacteroidales</taxon>
        <taxon>Bacteroidaceae</taxon>
        <taxon>Bacteroides</taxon>
    </lineage>
</organism>
<feature type="domain" description="DUF4878" evidence="2">
    <location>
        <begin position="17"/>
        <end position="119"/>
    </location>
</feature>
<evidence type="ECO:0000313" key="4">
    <source>
        <dbReference type="Proteomes" id="UP001228403"/>
    </source>
</evidence>
<reference evidence="4" key="2">
    <citation type="submission" date="2023-07" db="EMBL/GenBank/DDBJ databases">
        <title>Identification and characterization of horizontal gene transfer across gut microbiota members of farm animals based on homology search.</title>
        <authorList>
            <person name="Schwarzerova J."/>
            <person name="Nykrynova M."/>
            <person name="Jureckova K."/>
            <person name="Cejkova D."/>
            <person name="Rychlik I."/>
        </authorList>
    </citation>
    <scope>NUCLEOTIDE SEQUENCE [LARGE SCALE GENOMIC DNA]</scope>
    <source>
        <strain evidence="4">ET4</strain>
    </source>
</reference>
<accession>A0ABT7U310</accession>
<evidence type="ECO:0000256" key="1">
    <source>
        <dbReference type="SAM" id="SignalP"/>
    </source>
</evidence>
<evidence type="ECO:0000259" key="2">
    <source>
        <dbReference type="Pfam" id="PF12870"/>
    </source>
</evidence>
<dbReference type="Pfam" id="PF12870">
    <property type="entry name" value="DUF4878"/>
    <property type="match status" value="1"/>
</dbReference>
<gene>
    <name evidence="3" type="ORF">QUW02_02955</name>
</gene>
<keyword evidence="4" id="KW-1185">Reference proteome</keyword>
<dbReference type="Gene3D" id="3.10.450.50">
    <property type="match status" value="1"/>
</dbReference>
<evidence type="ECO:0000313" key="3">
    <source>
        <dbReference type="EMBL" id="MDM8144899.1"/>
    </source>
</evidence>
<dbReference type="EMBL" id="JAUDCF010000003">
    <property type="protein sequence ID" value="MDM8144899.1"/>
    <property type="molecule type" value="Genomic_DNA"/>
</dbReference>
<keyword evidence="1" id="KW-0732">Signal</keyword>
<feature type="chain" id="PRO_5045369583" evidence="1">
    <location>
        <begin position="25"/>
        <end position="125"/>
    </location>
</feature>
<sequence length="125" mass="14189">MRMKSFYALMGGLLLMACGGGSGAKDALQDYMDAMQNKDYEAFVDGMNFKEEPTDDQKKVFAAMIAEKAKEKEDVKEYKVLRDSVLVEDSLAVVFYEVIYNDGKTDTEKQRMVKKDGKWLMEVGK</sequence>
<proteinExistence type="predicted"/>
<reference evidence="3 4" key="1">
    <citation type="submission" date="2023-06" db="EMBL/GenBank/DDBJ databases">
        <authorList>
            <person name="Zeman M."/>
            <person name="Kubasova T."/>
            <person name="Jahodarova E."/>
            <person name="Nykrynova M."/>
            <person name="Rychlik I."/>
        </authorList>
    </citation>
    <scope>NUCLEOTIDE SEQUENCE [LARGE SCALE GENOMIC DNA]</scope>
    <source>
        <strain evidence="3 4">ET4</strain>
    </source>
</reference>